<dbReference type="InterPro" id="IPR009057">
    <property type="entry name" value="Homeodomain-like_sf"/>
</dbReference>
<dbReference type="GO" id="GO:0000976">
    <property type="term" value="F:transcription cis-regulatory region binding"/>
    <property type="evidence" value="ECO:0007669"/>
    <property type="project" value="TreeGrafter"/>
</dbReference>
<comment type="caution">
    <text evidence="6">The sequence shown here is derived from an EMBL/GenBank/DDBJ whole genome shotgun (WGS) entry which is preliminary data.</text>
</comment>
<keyword evidence="1" id="KW-0805">Transcription regulation</keyword>
<keyword evidence="2 4" id="KW-0238">DNA-binding</keyword>
<sequence>MENAKLRTEKDRQTTEKALLQAVGEMVAESGFEQLKVNAVAERAGVSKVLIYRYFGSLDGLIAAYIEAHDFWINYRSEFPGKRKQLAPYLKALFRAQVDHLRQDVTLRRLYRWELSGANAVVAALRQQREATGVRLVEAVAALTERPTAEVAPLATLVAASVSYLALLEESCPTYNGIALQTQAGWEEYIRGVEEVIDRWVEDSLAKRKSKAK</sequence>
<name>A0A9D1QCK1_9BACT</name>
<dbReference type="EMBL" id="DXHL01000019">
    <property type="protein sequence ID" value="HIW10598.1"/>
    <property type="molecule type" value="Genomic_DNA"/>
</dbReference>
<dbReference type="InterPro" id="IPR050109">
    <property type="entry name" value="HTH-type_TetR-like_transc_reg"/>
</dbReference>
<dbReference type="Gene3D" id="1.10.357.10">
    <property type="entry name" value="Tetracycline Repressor, domain 2"/>
    <property type="match status" value="1"/>
</dbReference>
<dbReference type="InterPro" id="IPR001647">
    <property type="entry name" value="HTH_TetR"/>
</dbReference>
<evidence type="ECO:0000313" key="7">
    <source>
        <dbReference type="Proteomes" id="UP000823926"/>
    </source>
</evidence>
<dbReference type="Pfam" id="PF00440">
    <property type="entry name" value="TetR_N"/>
    <property type="match status" value="1"/>
</dbReference>
<dbReference type="PROSITE" id="PS50977">
    <property type="entry name" value="HTH_TETR_2"/>
    <property type="match status" value="1"/>
</dbReference>
<keyword evidence="3" id="KW-0804">Transcription</keyword>
<protein>
    <submittedName>
        <fullName evidence="6">TetR/AcrR family transcriptional regulator</fullName>
    </submittedName>
</protein>
<dbReference type="GO" id="GO:0003700">
    <property type="term" value="F:DNA-binding transcription factor activity"/>
    <property type="evidence" value="ECO:0007669"/>
    <property type="project" value="TreeGrafter"/>
</dbReference>
<evidence type="ECO:0000313" key="6">
    <source>
        <dbReference type="EMBL" id="HIW10598.1"/>
    </source>
</evidence>
<dbReference type="AlphaFoldDB" id="A0A9D1QCK1"/>
<gene>
    <name evidence="6" type="ORF">H9888_03755</name>
</gene>
<organism evidence="6 7">
    <name type="scientific">Candidatus Rikenella faecigallinarum</name>
    <dbReference type="NCBI Taxonomy" id="2838745"/>
    <lineage>
        <taxon>Bacteria</taxon>
        <taxon>Pseudomonadati</taxon>
        <taxon>Bacteroidota</taxon>
        <taxon>Bacteroidia</taxon>
        <taxon>Bacteroidales</taxon>
        <taxon>Rikenellaceae</taxon>
        <taxon>Rikenella</taxon>
    </lineage>
</organism>
<reference evidence="6" key="2">
    <citation type="submission" date="2021-04" db="EMBL/GenBank/DDBJ databases">
        <authorList>
            <person name="Gilroy R."/>
        </authorList>
    </citation>
    <scope>NUCLEOTIDE SEQUENCE</scope>
    <source>
        <strain evidence="6">ChiBcec15-1070</strain>
    </source>
</reference>
<dbReference type="PANTHER" id="PTHR30055:SF234">
    <property type="entry name" value="HTH-TYPE TRANSCRIPTIONAL REGULATOR BETI"/>
    <property type="match status" value="1"/>
</dbReference>
<dbReference type="Proteomes" id="UP000823926">
    <property type="component" value="Unassembled WGS sequence"/>
</dbReference>
<evidence type="ECO:0000256" key="1">
    <source>
        <dbReference type="ARBA" id="ARBA00023015"/>
    </source>
</evidence>
<dbReference type="PRINTS" id="PR00455">
    <property type="entry name" value="HTHTETR"/>
</dbReference>
<feature type="domain" description="HTH tetR-type" evidence="5">
    <location>
        <begin position="13"/>
        <end position="73"/>
    </location>
</feature>
<feature type="DNA-binding region" description="H-T-H motif" evidence="4">
    <location>
        <begin position="36"/>
        <end position="55"/>
    </location>
</feature>
<dbReference type="PANTHER" id="PTHR30055">
    <property type="entry name" value="HTH-TYPE TRANSCRIPTIONAL REGULATOR RUTR"/>
    <property type="match status" value="1"/>
</dbReference>
<evidence type="ECO:0000256" key="4">
    <source>
        <dbReference type="PROSITE-ProRule" id="PRU00335"/>
    </source>
</evidence>
<dbReference type="SUPFAM" id="SSF46689">
    <property type="entry name" value="Homeodomain-like"/>
    <property type="match status" value="1"/>
</dbReference>
<evidence type="ECO:0000256" key="3">
    <source>
        <dbReference type="ARBA" id="ARBA00023163"/>
    </source>
</evidence>
<proteinExistence type="predicted"/>
<evidence type="ECO:0000256" key="2">
    <source>
        <dbReference type="ARBA" id="ARBA00023125"/>
    </source>
</evidence>
<evidence type="ECO:0000259" key="5">
    <source>
        <dbReference type="PROSITE" id="PS50977"/>
    </source>
</evidence>
<accession>A0A9D1QCK1</accession>
<reference evidence="6" key="1">
    <citation type="journal article" date="2021" name="PeerJ">
        <title>Extensive microbial diversity within the chicken gut microbiome revealed by metagenomics and culture.</title>
        <authorList>
            <person name="Gilroy R."/>
            <person name="Ravi A."/>
            <person name="Getino M."/>
            <person name="Pursley I."/>
            <person name="Horton D.L."/>
            <person name="Alikhan N.F."/>
            <person name="Baker D."/>
            <person name="Gharbi K."/>
            <person name="Hall N."/>
            <person name="Watson M."/>
            <person name="Adriaenssens E.M."/>
            <person name="Foster-Nyarko E."/>
            <person name="Jarju S."/>
            <person name="Secka A."/>
            <person name="Antonio M."/>
            <person name="Oren A."/>
            <person name="Chaudhuri R.R."/>
            <person name="La Ragione R."/>
            <person name="Hildebrand F."/>
            <person name="Pallen M.J."/>
        </authorList>
    </citation>
    <scope>NUCLEOTIDE SEQUENCE</scope>
    <source>
        <strain evidence="6">ChiBcec15-1070</strain>
    </source>
</reference>